<accession>A0A0G0LQ28</accession>
<proteinExistence type="predicted"/>
<dbReference type="InterPro" id="IPR029063">
    <property type="entry name" value="SAM-dependent_MTases_sf"/>
</dbReference>
<sequence>MTITTKHSIFFKNKLNKKGIKNVKLIKKDITQVSSIAELGKFDMIILIDVIEHLDIIYGMRLIASFKKFLNPKGKIVIITPNYAGFWPIIERYIIDKFTHMPHLEKMQHVTRYDKDVLSRAFRKHGYKLAKYSTFNTFSYLFPGKYLSEFACKQELKYKLPFGNLLLCVFEI</sequence>
<dbReference type="Proteomes" id="UP000034932">
    <property type="component" value="Unassembled WGS sequence"/>
</dbReference>
<evidence type="ECO:0000313" key="1">
    <source>
        <dbReference type="EMBL" id="KKQ93147.1"/>
    </source>
</evidence>
<organism evidence="1 2">
    <name type="scientific">Candidatus Woesebacteria bacterium GW2011_GWB1_39_10b</name>
    <dbReference type="NCBI Taxonomy" id="1618573"/>
    <lineage>
        <taxon>Bacteria</taxon>
        <taxon>Candidatus Woeseibacteriota</taxon>
    </lineage>
</organism>
<dbReference type="CDD" id="cd02440">
    <property type="entry name" value="AdoMet_MTases"/>
    <property type="match status" value="1"/>
</dbReference>
<comment type="caution">
    <text evidence="1">The sequence shown here is derived from an EMBL/GenBank/DDBJ whole genome shotgun (WGS) entry which is preliminary data.</text>
</comment>
<dbReference type="Pfam" id="PF13489">
    <property type="entry name" value="Methyltransf_23"/>
    <property type="match status" value="1"/>
</dbReference>
<dbReference type="Gene3D" id="3.40.50.150">
    <property type="entry name" value="Vaccinia Virus protein VP39"/>
    <property type="match status" value="1"/>
</dbReference>
<dbReference type="EMBL" id="LBVW01000017">
    <property type="protein sequence ID" value="KKQ93147.1"/>
    <property type="molecule type" value="Genomic_DNA"/>
</dbReference>
<protein>
    <submittedName>
        <fullName evidence="1">Uncharacterized protein</fullName>
    </submittedName>
</protein>
<evidence type="ECO:0000313" key="2">
    <source>
        <dbReference type="Proteomes" id="UP000034932"/>
    </source>
</evidence>
<gene>
    <name evidence="1" type="ORF">UT19_C0017G0004</name>
</gene>
<reference evidence="1 2" key="1">
    <citation type="journal article" date="2015" name="Nature">
        <title>rRNA introns, odd ribosomes, and small enigmatic genomes across a large radiation of phyla.</title>
        <authorList>
            <person name="Brown C.T."/>
            <person name="Hug L.A."/>
            <person name="Thomas B.C."/>
            <person name="Sharon I."/>
            <person name="Castelle C.J."/>
            <person name="Singh A."/>
            <person name="Wilkins M.J."/>
            <person name="Williams K.H."/>
            <person name="Banfield J.F."/>
        </authorList>
    </citation>
    <scope>NUCLEOTIDE SEQUENCE [LARGE SCALE GENOMIC DNA]</scope>
</reference>
<dbReference type="AlphaFoldDB" id="A0A0G0LQ28"/>
<name>A0A0G0LQ28_9BACT</name>
<dbReference type="STRING" id="1618573.UT19_C0017G0004"/>
<dbReference type="SUPFAM" id="SSF53335">
    <property type="entry name" value="S-adenosyl-L-methionine-dependent methyltransferases"/>
    <property type="match status" value="1"/>
</dbReference>